<feature type="region of interest" description="Disordered" evidence="1">
    <location>
        <begin position="675"/>
        <end position="745"/>
    </location>
</feature>
<proteinExistence type="predicted"/>
<dbReference type="Gene3D" id="1.20.1280.50">
    <property type="match status" value="1"/>
</dbReference>
<feature type="region of interest" description="Disordered" evidence="1">
    <location>
        <begin position="192"/>
        <end position="234"/>
    </location>
</feature>
<reference evidence="3 4" key="1">
    <citation type="submission" date="2019-07" db="EMBL/GenBank/DDBJ databases">
        <title>Rhodotorula toruloides NBRC10032 genome sequencing.</title>
        <authorList>
            <person name="Shida Y."/>
            <person name="Takaku H."/>
            <person name="Ogasawara W."/>
            <person name="Mori K."/>
        </authorList>
    </citation>
    <scope>NUCLEOTIDE SEQUENCE [LARGE SCALE GENOMIC DNA]</scope>
    <source>
        <strain evidence="3 4">NBRC10032</strain>
    </source>
</reference>
<name>A0A511KQ16_RHOTO</name>
<dbReference type="AlphaFoldDB" id="A0A511KQ16"/>
<dbReference type="InterPro" id="IPR036047">
    <property type="entry name" value="F-box-like_dom_sf"/>
</dbReference>
<feature type="compositionally biased region" description="Low complexity" evidence="1">
    <location>
        <begin position="684"/>
        <end position="696"/>
    </location>
</feature>
<dbReference type="Proteomes" id="UP000321518">
    <property type="component" value="Unassembled WGS sequence"/>
</dbReference>
<evidence type="ECO:0000313" key="4">
    <source>
        <dbReference type="Proteomes" id="UP000321518"/>
    </source>
</evidence>
<comment type="caution">
    <text evidence="3">The sequence shown here is derived from an EMBL/GenBank/DDBJ whole genome shotgun (WGS) entry which is preliminary data.</text>
</comment>
<organism evidence="3 4">
    <name type="scientific">Rhodotorula toruloides</name>
    <name type="common">Yeast</name>
    <name type="synonym">Rhodosporidium toruloides</name>
    <dbReference type="NCBI Taxonomy" id="5286"/>
    <lineage>
        <taxon>Eukaryota</taxon>
        <taxon>Fungi</taxon>
        <taxon>Dikarya</taxon>
        <taxon>Basidiomycota</taxon>
        <taxon>Pucciniomycotina</taxon>
        <taxon>Microbotryomycetes</taxon>
        <taxon>Sporidiobolales</taxon>
        <taxon>Sporidiobolaceae</taxon>
        <taxon>Rhodotorula</taxon>
    </lineage>
</organism>
<dbReference type="SMART" id="SM00256">
    <property type="entry name" value="FBOX"/>
    <property type="match status" value="1"/>
</dbReference>
<accession>A0A511KQ16</accession>
<sequence length="772" mass="87544">MGGRKEKNVGRLEVMKTLPLELLIFSHLDPNDLLALSTVNKQYRSLASSHKVWENSRKKIDLPDLGTDTITEWQYAQLVFETNCQRCGAKDAQRLDPYLRKRLCKSCRIKDVVRLSSLDRMYPKLKTKLHPRAVDAARQTPYAETVGKPRRWRNWTFTFNRDGGYVSIDDLFMLSRMICDLEAQDEDEAILQGRSSPPPEARVPKTSLSAAKRKTYTSKHWRAGDESDSDDEPVKDWDSARVVKFINDREASLDEFGEVTERLFNAAVKAAEHVGKIRNQRWMQEYETRQQARQAHPPPGPRPQANPVRQRQIRDKVVHLGYSLYDVYGLTGKIVTSLSELTDGEWEKIKPKVIAALDRQCEKNAQRDQRYRLRSHQIESQRLLRPLYDAFKQSLPESARPFVPLFTDFLVLPSVKELWQPGKKVTSEQWEAHFDDIREEVDQFRLDLVLHARQLILDATTDPDKADGEREEPAEDDAGLDDAFLSRATSLLCCGFPGCPPASTKRRLWVSGKKSSGSYWASGRFEWRPTLNDRPGSFAALADVLKHMHADHNDNKQLWDTKSIKAAPQFHLALPLEVACAVSALLELHDLDPETATKDDLVNVSAVSKYEWENAPRTRRHFAGEDAWFDLIRAIKRKGEKLGKLKPAVALDPPCIVLKRFRPTFGKEARLVAAAKGKEVEQNDSSGDSSSAEGSDPNTGDRMCDDDFFAQQDEDEDSEVEKDEAFEGGAGEVLQRTAGDNDDEDADAVEFARYKAKFRAAGEDSASDHGFE</sequence>
<feature type="region of interest" description="Disordered" evidence="1">
    <location>
        <begin position="287"/>
        <end position="309"/>
    </location>
</feature>
<dbReference type="SUPFAM" id="SSF81383">
    <property type="entry name" value="F-box domain"/>
    <property type="match status" value="1"/>
</dbReference>
<dbReference type="PROSITE" id="PS50181">
    <property type="entry name" value="FBOX"/>
    <property type="match status" value="1"/>
</dbReference>
<feature type="compositionally biased region" description="Acidic residues" evidence="1">
    <location>
        <begin position="704"/>
        <end position="726"/>
    </location>
</feature>
<evidence type="ECO:0000313" key="3">
    <source>
        <dbReference type="EMBL" id="GEM12467.1"/>
    </source>
</evidence>
<dbReference type="CDD" id="cd09917">
    <property type="entry name" value="F-box_SF"/>
    <property type="match status" value="1"/>
</dbReference>
<dbReference type="Pfam" id="PF12937">
    <property type="entry name" value="F-box-like"/>
    <property type="match status" value="1"/>
</dbReference>
<dbReference type="OrthoDB" id="2322499at2759"/>
<evidence type="ECO:0000256" key="1">
    <source>
        <dbReference type="SAM" id="MobiDB-lite"/>
    </source>
</evidence>
<gene>
    <name evidence="3" type="ORF">Rt10032_c21g6484</name>
</gene>
<dbReference type="InterPro" id="IPR001810">
    <property type="entry name" value="F-box_dom"/>
</dbReference>
<evidence type="ECO:0000259" key="2">
    <source>
        <dbReference type="PROSITE" id="PS50181"/>
    </source>
</evidence>
<dbReference type="EMBL" id="BJWK01000021">
    <property type="protein sequence ID" value="GEM12467.1"/>
    <property type="molecule type" value="Genomic_DNA"/>
</dbReference>
<feature type="domain" description="F-box" evidence="2">
    <location>
        <begin position="24"/>
        <end position="56"/>
    </location>
</feature>
<protein>
    <submittedName>
        <fullName evidence="3">F-box domain contaning protein</fullName>
    </submittedName>
</protein>
<feature type="compositionally biased region" description="Basic residues" evidence="1">
    <location>
        <begin position="211"/>
        <end position="221"/>
    </location>
</feature>